<dbReference type="OrthoDB" id="118550at2759"/>
<gene>
    <name evidence="2" type="ORF">OIU79_025091</name>
</gene>
<accession>A0A9Q1A6Z1</accession>
<feature type="region of interest" description="Disordered" evidence="1">
    <location>
        <begin position="75"/>
        <end position="104"/>
    </location>
</feature>
<feature type="compositionally biased region" description="Polar residues" evidence="1">
    <location>
        <begin position="76"/>
        <end position="104"/>
    </location>
</feature>
<proteinExistence type="predicted"/>
<sequence length="191" mass="20736">MLRYDEVALIVMQSTCTKNCCSDSSHAQKYFSKVVWESSGSNESSLKPIEIPLSSTKEETLHILILVESVNIRKGTPTSSQLDRSPSANSSASEKENPSPTSVLSALTSDTLGTILSEKQNACSSPTSCTTDMRSVSLSPSAKETEHVTSNSSREEEKETFSFTQMSCSPLEKFLSKKFELGSEDTVCAGR</sequence>
<name>A0A9Q1A6Z1_SALPP</name>
<feature type="compositionally biased region" description="Basic and acidic residues" evidence="1">
    <location>
        <begin position="143"/>
        <end position="160"/>
    </location>
</feature>
<dbReference type="Proteomes" id="UP001151532">
    <property type="component" value="Chromosome 15Z"/>
</dbReference>
<feature type="region of interest" description="Disordered" evidence="1">
    <location>
        <begin position="121"/>
        <end position="161"/>
    </location>
</feature>
<organism evidence="2 3">
    <name type="scientific">Salix purpurea</name>
    <name type="common">Purple osier willow</name>
    <dbReference type="NCBI Taxonomy" id="77065"/>
    <lineage>
        <taxon>Eukaryota</taxon>
        <taxon>Viridiplantae</taxon>
        <taxon>Streptophyta</taxon>
        <taxon>Embryophyta</taxon>
        <taxon>Tracheophyta</taxon>
        <taxon>Spermatophyta</taxon>
        <taxon>Magnoliopsida</taxon>
        <taxon>eudicotyledons</taxon>
        <taxon>Gunneridae</taxon>
        <taxon>Pentapetalae</taxon>
        <taxon>rosids</taxon>
        <taxon>fabids</taxon>
        <taxon>Malpighiales</taxon>
        <taxon>Salicaceae</taxon>
        <taxon>Saliceae</taxon>
        <taxon>Salix</taxon>
    </lineage>
</organism>
<reference evidence="2" key="2">
    <citation type="journal article" date="2023" name="Int. J. Mol. Sci.">
        <title>De Novo Assembly and Annotation of 11 Diverse Shrub Willow (Salix) Genomes Reveals Novel Gene Organization in Sex-Linked Regions.</title>
        <authorList>
            <person name="Hyden B."/>
            <person name="Feng K."/>
            <person name="Yates T.B."/>
            <person name="Jawdy S."/>
            <person name="Cereghino C."/>
            <person name="Smart L.B."/>
            <person name="Muchero W."/>
        </authorList>
    </citation>
    <scope>NUCLEOTIDE SEQUENCE</scope>
    <source>
        <tissue evidence="2">Shoot tip</tissue>
    </source>
</reference>
<keyword evidence="3" id="KW-1185">Reference proteome</keyword>
<evidence type="ECO:0000313" key="2">
    <source>
        <dbReference type="EMBL" id="KAJ6760154.1"/>
    </source>
</evidence>
<dbReference type="AlphaFoldDB" id="A0A9Q1A6Z1"/>
<reference evidence="2" key="1">
    <citation type="submission" date="2022-11" db="EMBL/GenBank/DDBJ databases">
        <authorList>
            <person name="Hyden B.L."/>
            <person name="Feng K."/>
            <person name="Yates T."/>
            <person name="Jawdy S."/>
            <person name="Smart L.B."/>
            <person name="Muchero W."/>
        </authorList>
    </citation>
    <scope>NUCLEOTIDE SEQUENCE</scope>
    <source>
        <tissue evidence="2">Shoot tip</tissue>
    </source>
</reference>
<feature type="compositionally biased region" description="Polar residues" evidence="1">
    <location>
        <begin position="121"/>
        <end position="142"/>
    </location>
</feature>
<evidence type="ECO:0000256" key="1">
    <source>
        <dbReference type="SAM" id="MobiDB-lite"/>
    </source>
</evidence>
<comment type="caution">
    <text evidence="2">The sequence shown here is derived from an EMBL/GenBank/DDBJ whole genome shotgun (WGS) entry which is preliminary data.</text>
</comment>
<protein>
    <submittedName>
        <fullName evidence="2">PROTEIN REVEILLE 7-RELATED</fullName>
    </submittedName>
</protein>
<evidence type="ECO:0000313" key="3">
    <source>
        <dbReference type="Proteomes" id="UP001151532"/>
    </source>
</evidence>
<dbReference type="EMBL" id="JAPFFK010000006">
    <property type="protein sequence ID" value="KAJ6760154.1"/>
    <property type="molecule type" value="Genomic_DNA"/>
</dbReference>